<dbReference type="Proteomes" id="UP000294682">
    <property type="component" value="Unassembled WGS sequence"/>
</dbReference>
<feature type="domain" description="Radical SAM core" evidence="7">
    <location>
        <begin position="12"/>
        <end position="234"/>
    </location>
</feature>
<dbReference type="InterPro" id="IPR013785">
    <property type="entry name" value="Aldolase_TIM"/>
</dbReference>
<dbReference type="PANTHER" id="PTHR43787:SF11">
    <property type="entry name" value="UPF0026 PROTEIN SLR1464"/>
    <property type="match status" value="1"/>
</dbReference>
<evidence type="ECO:0000259" key="7">
    <source>
        <dbReference type="PROSITE" id="PS51918"/>
    </source>
</evidence>
<dbReference type="Pfam" id="PF04055">
    <property type="entry name" value="Radical_SAM"/>
    <property type="match status" value="1"/>
</dbReference>
<keyword evidence="4" id="KW-0479">Metal-binding</keyword>
<keyword evidence="9" id="KW-1185">Reference proteome</keyword>
<comment type="caution">
    <text evidence="8">The sequence shown here is derived from an EMBL/GenBank/DDBJ whole genome shotgun (WGS) entry which is preliminary data.</text>
</comment>
<evidence type="ECO:0000313" key="8">
    <source>
        <dbReference type="EMBL" id="TCL45288.1"/>
    </source>
</evidence>
<dbReference type="AlphaFoldDB" id="A0A9X8UM14"/>
<gene>
    <name evidence="8" type="ORF">EDD78_101271</name>
</gene>
<dbReference type="GO" id="GO:0051539">
    <property type="term" value="F:4 iron, 4 sulfur cluster binding"/>
    <property type="evidence" value="ECO:0007669"/>
    <property type="project" value="UniProtKB-KW"/>
</dbReference>
<dbReference type="GO" id="GO:0003824">
    <property type="term" value="F:catalytic activity"/>
    <property type="evidence" value="ECO:0007669"/>
    <property type="project" value="InterPro"/>
</dbReference>
<evidence type="ECO:0000256" key="6">
    <source>
        <dbReference type="ARBA" id="ARBA00023014"/>
    </source>
</evidence>
<evidence type="ECO:0000313" key="9">
    <source>
        <dbReference type="Proteomes" id="UP000294682"/>
    </source>
</evidence>
<evidence type="ECO:0000256" key="1">
    <source>
        <dbReference type="ARBA" id="ARBA00001966"/>
    </source>
</evidence>
<dbReference type="CDD" id="cd01335">
    <property type="entry name" value="Radical_SAM"/>
    <property type="match status" value="1"/>
</dbReference>
<keyword evidence="2" id="KW-0004">4Fe-4S</keyword>
<protein>
    <submittedName>
        <fullName evidence="8">Wyosine [tRNA(Phe)-imidazoG37] synthetase (Radical SAM superfamily)</fullName>
    </submittedName>
</protein>
<name>A0A9X8UM14_9FIRM</name>
<dbReference type="PROSITE" id="PS51918">
    <property type="entry name" value="RADICAL_SAM"/>
    <property type="match status" value="1"/>
</dbReference>
<dbReference type="SFLD" id="SFLDS00029">
    <property type="entry name" value="Radical_SAM"/>
    <property type="match status" value="1"/>
</dbReference>
<reference evidence="8 9" key="1">
    <citation type="submission" date="2019-03" db="EMBL/GenBank/DDBJ databases">
        <title>Genomic Encyclopedia of Type Strains, Phase IV (KMG-IV): sequencing the most valuable type-strain genomes for metagenomic binning, comparative biology and taxonomic classification.</title>
        <authorList>
            <person name="Goeker M."/>
        </authorList>
    </citation>
    <scope>NUCLEOTIDE SEQUENCE [LARGE SCALE GENOMIC DNA]</scope>
    <source>
        <strain evidence="8 9">DSM 100433</strain>
    </source>
</reference>
<comment type="cofactor">
    <cofactor evidence="1">
        <name>[4Fe-4S] cluster</name>
        <dbReference type="ChEBI" id="CHEBI:49883"/>
    </cofactor>
</comment>
<dbReference type="GO" id="GO:0046872">
    <property type="term" value="F:metal ion binding"/>
    <property type="evidence" value="ECO:0007669"/>
    <property type="project" value="UniProtKB-KW"/>
</dbReference>
<dbReference type="RefSeq" id="WP_132083617.1">
    <property type="nucleotide sequence ID" value="NZ_JADNAH010000004.1"/>
</dbReference>
<keyword evidence="5" id="KW-0408">Iron</keyword>
<sequence length="234" mass="26566">MNEFCCKDIYLREGRRVLSVDILPQKCCNFDCIFCPLGRSRQKTDAPQAFGDISGALAQLGRRIDETDPDLVFLNSKGEALVHENLGEIIRFIKDKGRRIKLQSNGYLLGNPRCRELANQCDEVIGELKVITEEGFQKVQRPAPGYTLEKYIANMESFRKQYGGRFILEVTILQGYNDSDGAVRQMTEAVRRLAPDTLKVSRMEGEKFQKRLGISEERLRQITAALESALPCRV</sequence>
<dbReference type="PANTHER" id="PTHR43787">
    <property type="entry name" value="FEMO COFACTOR BIOSYNTHESIS PROTEIN NIFB-RELATED"/>
    <property type="match status" value="1"/>
</dbReference>
<proteinExistence type="predicted"/>
<dbReference type="Gene3D" id="3.20.20.70">
    <property type="entry name" value="Aldolase class I"/>
    <property type="match status" value="1"/>
</dbReference>
<organism evidence="8 9">
    <name type="scientific">Harryflintia acetispora</name>
    <dbReference type="NCBI Taxonomy" id="1849041"/>
    <lineage>
        <taxon>Bacteria</taxon>
        <taxon>Bacillati</taxon>
        <taxon>Bacillota</taxon>
        <taxon>Clostridia</taxon>
        <taxon>Eubacteriales</taxon>
        <taxon>Oscillospiraceae</taxon>
        <taxon>Harryflintia</taxon>
    </lineage>
</organism>
<keyword evidence="3" id="KW-0949">S-adenosyl-L-methionine</keyword>
<keyword evidence="6" id="KW-0411">Iron-sulfur</keyword>
<evidence type="ECO:0000256" key="5">
    <source>
        <dbReference type="ARBA" id="ARBA00023004"/>
    </source>
</evidence>
<evidence type="ECO:0000256" key="2">
    <source>
        <dbReference type="ARBA" id="ARBA00022485"/>
    </source>
</evidence>
<dbReference type="EMBL" id="SLUK01000001">
    <property type="protein sequence ID" value="TCL45288.1"/>
    <property type="molecule type" value="Genomic_DNA"/>
</dbReference>
<dbReference type="SUPFAM" id="SSF102114">
    <property type="entry name" value="Radical SAM enzymes"/>
    <property type="match status" value="1"/>
</dbReference>
<dbReference type="InterPro" id="IPR058240">
    <property type="entry name" value="rSAM_sf"/>
</dbReference>
<accession>A0A9X8UM14</accession>
<evidence type="ECO:0000256" key="4">
    <source>
        <dbReference type="ARBA" id="ARBA00022723"/>
    </source>
</evidence>
<evidence type="ECO:0000256" key="3">
    <source>
        <dbReference type="ARBA" id="ARBA00022691"/>
    </source>
</evidence>
<dbReference type="InterPro" id="IPR007197">
    <property type="entry name" value="rSAM"/>
</dbReference>